<gene>
    <name evidence="2" type="ORF">Q4T40_16235</name>
</gene>
<keyword evidence="1" id="KW-1133">Transmembrane helix</keyword>
<dbReference type="EMBL" id="JAUOZS010000001">
    <property type="protein sequence ID" value="MDT8902790.1"/>
    <property type="molecule type" value="Genomic_DNA"/>
</dbReference>
<dbReference type="Proteomes" id="UP001254848">
    <property type="component" value="Unassembled WGS sequence"/>
</dbReference>
<protein>
    <submittedName>
        <fullName evidence="2">Uncharacterized protein</fullName>
    </submittedName>
</protein>
<feature type="transmembrane region" description="Helical" evidence="1">
    <location>
        <begin position="12"/>
        <end position="36"/>
    </location>
</feature>
<evidence type="ECO:0000313" key="2">
    <source>
        <dbReference type="EMBL" id="MDT8902790.1"/>
    </source>
</evidence>
<feature type="transmembrane region" description="Helical" evidence="1">
    <location>
        <begin position="57"/>
        <end position="74"/>
    </location>
</feature>
<reference evidence="2 3" key="1">
    <citation type="submission" date="2023-07" db="EMBL/GenBank/DDBJ databases">
        <title>The novel representative of Negativicutes class, Anaeroselena agilis gen. nov. sp. nov.</title>
        <authorList>
            <person name="Prokofeva M.I."/>
            <person name="Elcheninov A.G."/>
            <person name="Klyukina A."/>
            <person name="Kublanov I.V."/>
            <person name="Frolov E.N."/>
            <person name="Podosokorskaya O.A."/>
        </authorList>
    </citation>
    <scope>NUCLEOTIDE SEQUENCE [LARGE SCALE GENOMIC DNA]</scope>
    <source>
        <strain evidence="2 3">4137-cl</strain>
    </source>
</reference>
<organism evidence="2 3">
    <name type="scientific">Anaeroselena agilis</name>
    <dbReference type="NCBI Taxonomy" id="3063788"/>
    <lineage>
        <taxon>Bacteria</taxon>
        <taxon>Bacillati</taxon>
        <taxon>Bacillota</taxon>
        <taxon>Negativicutes</taxon>
        <taxon>Acetonemataceae</taxon>
        <taxon>Anaeroselena</taxon>
    </lineage>
</organism>
<comment type="caution">
    <text evidence="2">The sequence shown here is derived from an EMBL/GenBank/DDBJ whole genome shotgun (WGS) entry which is preliminary data.</text>
</comment>
<evidence type="ECO:0000313" key="3">
    <source>
        <dbReference type="Proteomes" id="UP001254848"/>
    </source>
</evidence>
<accession>A0ABU3P167</accession>
<name>A0ABU3P167_9FIRM</name>
<keyword evidence="1" id="KW-0472">Membrane</keyword>
<keyword evidence="3" id="KW-1185">Reference proteome</keyword>
<proteinExistence type="predicted"/>
<keyword evidence="1" id="KW-0812">Transmembrane</keyword>
<sequence>MDLAAAWDKIVFLLTHVTVFELPFVFLGTSAAAWFLARVLDRHNARAREARASRRVAAAYAGLLAAAFAARFLLM</sequence>
<evidence type="ECO:0000256" key="1">
    <source>
        <dbReference type="SAM" id="Phobius"/>
    </source>
</evidence>
<dbReference type="RefSeq" id="WP_413781263.1">
    <property type="nucleotide sequence ID" value="NZ_JAUOZS010000001.1"/>
</dbReference>